<keyword evidence="5" id="KW-0274">FAD</keyword>
<dbReference type="PANTHER" id="PTHR48083:SF13">
    <property type="entry name" value="ACYL-COA DEHYDROGENASE FAMILY MEMBER 11"/>
    <property type="match status" value="1"/>
</dbReference>
<dbReference type="Gene3D" id="1.20.140.10">
    <property type="entry name" value="Butyryl-CoA Dehydrogenase, subunit A, domain 3"/>
    <property type="match status" value="1"/>
</dbReference>
<proteinExistence type="inferred from homology"/>
<comment type="cofactor">
    <cofactor evidence="1">
        <name>FAD</name>
        <dbReference type="ChEBI" id="CHEBI:57692"/>
    </cofactor>
</comment>
<dbReference type="InterPro" id="IPR013786">
    <property type="entry name" value="AcylCoA_DH/ox_N"/>
</dbReference>
<keyword evidence="4" id="KW-0285">Flavoprotein</keyword>
<evidence type="ECO:0000259" key="9">
    <source>
        <dbReference type="Pfam" id="PF02771"/>
    </source>
</evidence>
<evidence type="ECO:0000313" key="10">
    <source>
        <dbReference type="EMBL" id="GHC53045.1"/>
    </source>
</evidence>
<dbReference type="RefSeq" id="WP_189393047.1">
    <property type="nucleotide sequence ID" value="NZ_BMZN01000004.1"/>
</dbReference>
<evidence type="ECO:0000256" key="3">
    <source>
        <dbReference type="ARBA" id="ARBA00011738"/>
    </source>
</evidence>
<dbReference type="InterPro" id="IPR037069">
    <property type="entry name" value="AcylCoA_DH/ox_N_sf"/>
</dbReference>
<evidence type="ECO:0000259" key="7">
    <source>
        <dbReference type="Pfam" id="PF00441"/>
    </source>
</evidence>
<dbReference type="InterPro" id="IPR006091">
    <property type="entry name" value="Acyl-CoA_Oxase/DH_mid-dom"/>
</dbReference>
<protein>
    <submittedName>
        <fullName evidence="10">Acyl-CoA dehydrogenase</fullName>
    </submittedName>
</protein>
<feature type="domain" description="Acyl-CoA oxidase/dehydrogenase middle" evidence="8">
    <location>
        <begin position="125"/>
        <end position="219"/>
    </location>
</feature>
<evidence type="ECO:0000256" key="2">
    <source>
        <dbReference type="ARBA" id="ARBA00009347"/>
    </source>
</evidence>
<dbReference type="GO" id="GO:0003995">
    <property type="term" value="F:acyl-CoA dehydrogenase activity"/>
    <property type="evidence" value="ECO:0007669"/>
    <property type="project" value="TreeGrafter"/>
</dbReference>
<dbReference type="InterPro" id="IPR036250">
    <property type="entry name" value="AcylCo_DH-like_C"/>
</dbReference>
<dbReference type="PANTHER" id="PTHR48083">
    <property type="entry name" value="MEDIUM-CHAIN SPECIFIC ACYL-COA DEHYDROGENASE, MITOCHONDRIAL-RELATED"/>
    <property type="match status" value="1"/>
</dbReference>
<dbReference type="Pfam" id="PF02770">
    <property type="entry name" value="Acyl-CoA_dh_M"/>
    <property type="match status" value="1"/>
</dbReference>
<dbReference type="InterPro" id="IPR050741">
    <property type="entry name" value="Acyl-CoA_dehydrogenase"/>
</dbReference>
<evidence type="ECO:0000256" key="5">
    <source>
        <dbReference type="ARBA" id="ARBA00022827"/>
    </source>
</evidence>
<dbReference type="GO" id="GO:0050660">
    <property type="term" value="F:flavin adenine dinucleotide binding"/>
    <property type="evidence" value="ECO:0007669"/>
    <property type="project" value="InterPro"/>
</dbReference>
<dbReference type="EMBL" id="BMZN01000004">
    <property type="protein sequence ID" value="GHC53045.1"/>
    <property type="molecule type" value="Genomic_DNA"/>
</dbReference>
<dbReference type="GO" id="GO:0033539">
    <property type="term" value="P:fatty acid beta-oxidation using acyl-CoA dehydrogenase"/>
    <property type="evidence" value="ECO:0007669"/>
    <property type="project" value="TreeGrafter"/>
</dbReference>
<evidence type="ECO:0000313" key="11">
    <source>
        <dbReference type="Proteomes" id="UP000608923"/>
    </source>
</evidence>
<sequence>MSHIAITSAALSRKLRHFVDTEIILNELILAQGDNLARELTLDLTRRAQQAGLFGSFYPLHRGGRFGSLVEYLPVAEQEGRSEYGPGIFGADATLDAYMLSHHGSASVKQRFLTPLIKGDAVSSYAMSEPDSIGSIPATMQCQARLQEGQWHINGRKWFICRAQLASFATVVARSSDGPIDESLSMVIVPTDAVGFKVVRPLSLLGRYQGQNELSFNQVTVPEDYVLGRAGQGIALMQKRLALGRILRSVQWLGLAQRSFDIMCERIHSERGELARLADKQLVRARVYTVYRAIASARCLLREAAIKFDAGLPNSVEVNVAKLAASDAVSQAADSAIQIMGAEGLADWSPLSGIYRAARTTHILDGADDALISTVGKHVLQTVRDSQEWGERTKAVA</sequence>
<dbReference type="GO" id="GO:0005737">
    <property type="term" value="C:cytoplasm"/>
    <property type="evidence" value="ECO:0007669"/>
    <property type="project" value="TreeGrafter"/>
</dbReference>
<comment type="caution">
    <text evidence="10">The sequence shown here is derived from an EMBL/GenBank/DDBJ whole genome shotgun (WGS) entry which is preliminary data.</text>
</comment>
<dbReference type="SUPFAM" id="SSF56645">
    <property type="entry name" value="Acyl-CoA dehydrogenase NM domain-like"/>
    <property type="match status" value="1"/>
</dbReference>
<evidence type="ECO:0000256" key="6">
    <source>
        <dbReference type="ARBA" id="ARBA00023002"/>
    </source>
</evidence>
<keyword evidence="6" id="KW-0560">Oxidoreductase</keyword>
<organism evidence="10 11">
    <name type="scientific">Alcaligenes pakistanensis</name>
    <dbReference type="NCBI Taxonomy" id="1482717"/>
    <lineage>
        <taxon>Bacteria</taxon>
        <taxon>Pseudomonadati</taxon>
        <taxon>Pseudomonadota</taxon>
        <taxon>Betaproteobacteria</taxon>
        <taxon>Burkholderiales</taxon>
        <taxon>Alcaligenaceae</taxon>
        <taxon>Alcaligenes</taxon>
    </lineage>
</organism>
<dbReference type="Pfam" id="PF02771">
    <property type="entry name" value="Acyl-CoA_dh_N"/>
    <property type="match status" value="1"/>
</dbReference>
<evidence type="ECO:0000259" key="8">
    <source>
        <dbReference type="Pfam" id="PF02770"/>
    </source>
</evidence>
<gene>
    <name evidence="10" type="ORF">GCM10010096_26550</name>
</gene>
<keyword evidence="11" id="KW-1185">Reference proteome</keyword>
<dbReference type="AlphaFoldDB" id="A0A8H9M8F1"/>
<comment type="similarity">
    <text evidence="2">Belongs to the acyl-CoA dehydrogenase family.</text>
</comment>
<dbReference type="InterPro" id="IPR009100">
    <property type="entry name" value="AcylCoA_DH/oxidase_NM_dom_sf"/>
</dbReference>
<feature type="domain" description="Acyl-CoA dehydrogenase/oxidase C-terminal" evidence="7">
    <location>
        <begin position="231"/>
        <end position="379"/>
    </location>
</feature>
<evidence type="ECO:0000256" key="4">
    <source>
        <dbReference type="ARBA" id="ARBA00022630"/>
    </source>
</evidence>
<dbReference type="InterPro" id="IPR046373">
    <property type="entry name" value="Acyl-CoA_Oxase/DH_mid-dom_sf"/>
</dbReference>
<reference evidence="11" key="1">
    <citation type="journal article" date="2019" name="Int. J. Syst. Evol. Microbiol.">
        <title>The Global Catalogue of Microorganisms (GCM) 10K type strain sequencing project: providing services to taxonomists for standard genome sequencing and annotation.</title>
        <authorList>
            <consortium name="The Broad Institute Genomics Platform"/>
            <consortium name="The Broad Institute Genome Sequencing Center for Infectious Disease"/>
            <person name="Wu L."/>
            <person name="Ma J."/>
        </authorList>
    </citation>
    <scope>NUCLEOTIDE SEQUENCE [LARGE SCALE GENOMIC DNA]</scope>
    <source>
        <strain evidence="11">KCTC 42083</strain>
    </source>
</reference>
<dbReference type="Pfam" id="PF00441">
    <property type="entry name" value="Acyl-CoA_dh_1"/>
    <property type="match status" value="1"/>
</dbReference>
<dbReference type="Gene3D" id="2.40.110.10">
    <property type="entry name" value="Butyryl-CoA Dehydrogenase, subunit A, domain 2"/>
    <property type="match status" value="1"/>
</dbReference>
<comment type="subunit">
    <text evidence="3">Homodimer.</text>
</comment>
<accession>A0A8H9M8F1</accession>
<name>A0A8H9M8F1_9BURK</name>
<dbReference type="Gene3D" id="1.10.540.10">
    <property type="entry name" value="Acyl-CoA dehydrogenase/oxidase, N-terminal domain"/>
    <property type="match status" value="1"/>
</dbReference>
<dbReference type="CDD" id="cd00567">
    <property type="entry name" value="ACAD"/>
    <property type="match status" value="1"/>
</dbReference>
<dbReference type="SUPFAM" id="SSF47203">
    <property type="entry name" value="Acyl-CoA dehydrogenase C-terminal domain-like"/>
    <property type="match status" value="1"/>
</dbReference>
<dbReference type="Proteomes" id="UP000608923">
    <property type="component" value="Unassembled WGS sequence"/>
</dbReference>
<feature type="domain" description="Acyl-CoA dehydrogenase/oxidase N-terminal" evidence="9">
    <location>
        <begin position="10"/>
        <end position="120"/>
    </location>
</feature>
<evidence type="ECO:0000256" key="1">
    <source>
        <dbReference type="ARBA" id="ARBA00001974"/>
    </source>
</evidence>
<dbReference type="InterPro" id="IPR009075">
    <property type="entry name" value="AcylCo_DH/oxidase_C"/>
</dbReference>